<protein>
    <submittedName>
        <fullName evidence="2">Uncharacterized protein</fullName>
    </submittedName>
</protein>
<sequence length="62" mass="6434">MSAFTSSAIKGSSVAAGSNPGMASNIRRPRDADKPNPARLVQLSIRSQVEAGEPMPPSPVSR</sequence>
<gene>
    <name evidence="2" type="ORF">EYF80_040953</name>
</gene>
<evidence type="ECO:0000256" key="1">
    <source>
        <dbReference type="SAM" id="MobiDB-lite"/>
    </source>
</evidence>
<accession>A0A4Z2G5M4</accession>
<feature type="region of interest" description="Disordered" evidence="1">
    <location>
        <begin position="1"/>
        <end position="62"/>
    </location>
</feature>
<dbReference type="AlphaFoldDB" id="A0A4Z2G5M4"/>
<dbReference type="Proteomes" id="UP000314294">
    <property type="component" value="Unassembled WGS sequence"/>
</dbReference>
<dbReference type="EMBL" id="SRLO01000680">
    <property type="protein sequence ID" value="TNN48829.1"/>
    <property type="molecule type" value="Genomic_DNA"/>
</dbReference>
<comment type="caution">
    <text evidence="2">The sequence shown here is derived from an EMBL/GenBank/DDBJ whole genome shotgun (WGS) entry which is preliminary data.</text>
</comment>
<keyword evidence="3" id="KW-1185">Reference proteome</keyword>
<evidence type="ECO:0000313" key="3">
    <source>
        <dbReference type="Proteomes" id="UP000314294"/>
    </source>
</evidence>
<evidence type="ECO:0000313" key="2">
    <source>
        <dbReference type="EMBL" id="TNN48829.1"/>
    </source>
</evidence>
<organism evidence="2 3">
    <name type="scientific">Liparis tanakae</name>
    <name type="common">Tanaka's snailfish</name>
    <dbReference type="NCBI Taxonomy" id="230148"/>
    <lineage>
        <taxon>Eukaryota</taxon>
        <taxon>Metazoa</taxon>
        <taxon>Chordata</taxon>
        <taxon>Craniata</taxon>
        <taxon>Vertebrata</taxon>
        <taxon>Euteleostomi</taxon>
        <taxon>Actinopterygii</taxon>
        <taxon>Neopterygii</taxon>
        <taxon>Teleostei</taxon>
        <taxon>Neoteleostei</taxon>
        <taxon>Acanthomorphata</taxon>
        <taxon>Eupercaria</taxon>
        <taxon>Perciformes</taxon>
        <taxon>Cottioidei</taxon>
        <taxon>Cottales</taxon>
        <taxon>Liparidae</taxon>
        <taxon>Liparis</taxon>
    </lineage>
</organism>
<proteinExistence type="predicted"/>
<name>A0A4Z2G5M4_9TELE</name>
<feature type="compositionally biased region" description="Polar residues" evidence="1">
    <location>
        <begin position="1"/>
        <end position="10"/>
    </location>
</feature>
<reference evidence="2 3" key="1">
    <citation type="submission" date="2019-03" db="EMBL/GenBank/DDBJ databases">
        <title>First draft genome of Liparis tanakae, snailfish: a comprehensive survey of snailfish specific genes.</title>
        <authorList>
            <person name="Kim W."/>
            <person name="Song I."/>
            <person name="Jeong J.-H."/>
            <person name="Kim D."/>
            <person name="Kim S."/>
            <person name="Ryu S."/>
            <person name="Song J.Y."/>
            <person name="Lee S.K."/>
        </authorList>
    </citation>
    <scope>NUCLEOTIDE SEQUENCE [LARGE SCALE GENOMIC DNA]</scope>
    <source>
        <tissue evidence="2">Muscle</tissue>
    </source>
</reference>